<gene>
    <name evidence="2" type="ORF">E5676_scaffold225G00770</name>
</gene>
<dbReference type="InterPro" id="IPR036397">
    <property type="entry name" value="RNaseH_sf"/>
</dbReference>
<reference evidence="2 3" key="1">
    <citation type="submission" date="2019-08" db="EMBL/GenBank/DDBJ databases">
        <title>Draft genome sequences of two oriental melons (Cucumis melo L. var makuwa).</title>
        <authorList>
            <person name="Kwon S.-Y."/>
        </authorList>
    </citation>
    <scope>NUCLEOTIDE SEQUENCE [LARGE SCALE GENOMIC DNA]</scope>
    <source>
        <strain evidence="3">cv. Chang Bougi</strain>
        <tissue evidence="2">Leaf</tissue>
    </source>
</reference>
<dbReference type="AlphaFoldDB" id="A0A5D3DWB3"/>
<evidence type="ECO:0000313" key="2">
    <source>
        <dbReference type="EMBL" id="TYK27729.1"/>
    </source>
</evidence>
<dbReference type="PANTHER" id="PTHR24559:SF444">
    <property type="entry name" value="REVERSE TRANSCRIPTASE DOMAIN-CONTAINING PROTEIN"/>
    <property type="match status" value="1"/>
</dbReference>
<feature type="domain" description="Reverse transcriptase/retrotransposon-derived protein RNase H-like" evidence="1">
    <location>
        <begin position="184"/>
        <end position="237"/>
    </location>
</feature>
<dbReference type="Proteomes" id="UP000321947">
    <property type="component" value="Unassembled WGS sequence"/>
</dbReference>
<organism evidence="2 3">
    <name type="scientific">Cucumis melo var. makuwa</name>
    <name type="common">Oriental melon</name>
    <dbReference type="NCBI Taxonomy" id="1194695"/>
    <lineage>
        <taxon>Eukaryota</taxon>
        <taxon>Viridiplantae</taxon>
        <taxon>Streptophyta</taxon>
        <taxon>Embryophyta</taxon>
        <taxon>Tracheophyta</taxon>
        <taxon>Spermatophyta</taxon>
        <taxon>Magnoliopsida</taxon>
        <taxon>eudicotyledons</taxon>
        <taxon>Gunneridae</taxon>
        <taxon>Pentapetalae</taxon>
        <taxon>rosids</taxon>
        <taxon>fabids</taxon>
        <taxon>Cucurbitales</taxon>
        <taxon>Cucurbitaceae</taxon>
        <taxon>Benincaseae</taxon>
        <taxon>Cucumis</taxon>
    </lineage>
</organism>
<dbReference type="InterPro" id="IPR012337">
    <property type="entry name" value="RNaseH-like_sf"/>
</dbReference>
<dbReference type="PANTHER" id="PTHR24559">
    <property type="entry name" value="TRANSPOSON TY3-I GAG-POL POLYPROTEIN"/>
    <property type="match status" value="1"/>
</dbReference>
<dbReference type="Pfam" id="PF17919">
    <property type="entry name" value="RT_RNaseH_2"/>
    <property type="match status" value="1"/>
</dbReference>
<dbReference type="InterPro" id="IPR043128">
    <property type="entry name" value="Rev_trsase/Diguanyl_cyclase"/>
</dbReference>
<dbReference type="EMBL" id="SSTD01002571">
    <property type="protein sequence ID" value="TYK27729.1"/>
    <property type="molecule type" value="Genomic_DNA"/>
</dbReference>
<dbReference type="Gene3D" id="3.30.420.10">
    <property type="entry name" value="Ribonuclease H-like superfamily/Ribonuclease H"/>
    <property type="match status" value="1"/>
</dbReference>
<sequence>MNLEIGCMMVEQYDAKFDMLSRFAFDVIKNEAARTERFMRGLRLDIQDLVRAFQPSTHADALRLAVEGHRADRCPMRLTEVAQNKGAGAPQQGKVFVTNMPEAEKAGTVVTAGTDTIPISKAPCRMALAKLKELKVQVQELLDKGFIRPNVSPREAEHEKHLRMVLETLRTNKLYAKFSKCEFWLKQKLATAPVLTVSDGSGSFVIYSDASKKDFGCVLMQQGKEGITFSSAHHQTGPLHRDLKRAEIAVSVDILERLMIILGKSTYIASKWAQLYLFEIVRLHGVPQSIVSHRDTHLTSKFWKRLQIAMRTRLDLSSWDSHLHLMEFSYNNSFQATIVMESFEAAYGKCCRSPICQDEVCEQRLMGLKLVLSTNEAVKKIRAFHDMFHVSMLRKYVTDPSHVVDYEPLEIDENLSYAE</sequence>
<comment type="caution">
    <text evidence="2">The sequence shown here is derived from an EMBL/GenBank/DDBJ whole genome shotgun (WGS) entry which is preliminary data.</text>
</comment>
<dbReference type="InterPro" id="IPR041577">
    <property type="entry name" value="RT_RNaseH_2"/>
</dbReference>
<dbReference type="InterPro" id="IPR053134">
    <property type="entry name" value="RNA-dir_DNA_polymerase"/>
</dbReference>
<dbReference type="SUPFAM" id="SSF56672">
    <property type="entry name" value="DNA/RNA polymerases"/>
    <property type="match status" value="1"/>
</dbReference>
<dbReference type="InterPro" id="IPR043502">
    <property type="entry name" value="DNA/RNA_pol_sf"/>
</dbReference>
<evidence type="ECO:0000259" key="1">
    <source>
        <dbReference type="Pfam" id="PF17919"/>
    </source>
</evidence>
<accession>A0A5D3DWB3</accession>
<protein>
    <submittedName>
        <fullName evidence="2">Pol protein</fullName>
    </submittedName>
</protein>
<dbReference type="GO" id="GO:0003676">
    <property type="term" value="F:nucleic acid binding"/>
    <property type="evidence" value="ECO:0007669"/>
    <property type="project" value="InterPro"/>
</dbReference>
<name>A0A5D3DWB3_CUCMM</name>
<evidence type="ECO:0000313" key="3">
    <source>
        <dbReference type="Proteomes" id="UP000321947"/>
    </source>
</evidence>
<proteinExistence type="predicted"/>
<dbReference type="Gene3D" id="3.30.70.270">
    <property type="match status" value="1"/>
</dbReference>
<dbReference type="SUPFAM" id="SSF53098">
    <property type="entry name" value="Ribonuclease H-like"/>
    <property type="match status" value="1"/>
</dbReference>